<dbReference type="EMBL" id="AP018712">
    <property type="protein sequence ID" value="BBE31465.1"/>
    <property type="molecule type" value="Genomic_DNA"/>
</dbReference>
<evidence type="ECO:0000313" key="6">
    <source>
        <dbReference type="Proteomes" id="UP000516361"/>
    </source>
</evidence>
<dbReference type="Pfam" id="PF01022">
    <property type="entry name" value="HTH_5"/>
    <property type="match status" value="1"/>
</dbReference>
<dbReference type="InterPro" id="IPR036388">
    <property type="entry name" value="WH-like_DNA-bd_sf"/>
</dbReference>
<dbReference type="KEGG" id="ocy:OSSY52_16060"/>
<dbReference type="PANTHER" id="PTHR43132">
    <property type="entry name" value="ARSENICAL RESISTANCE OPERON REPRESSOR ARSR-RELATED"/>
    <property type="match status" value="1"/>
</dbReference>
<keyword evidence="1" id="KW-0805">Transcription regulation</keyword>
<dbReference type="SUPFAM" id="SSF46785">
    <property type="entry name" value="Winged helix' DNA-binding domain"/>
    <property type="match status" value="1"/>
</dbReference>
<evidence type="ECO:0000256" key="2">
    <source>
        <dbReference type="ARBA" id="ARBA00023125"/>
    </source>
</evidence>
<keyword evidence="3" id="KW-0804">Transcription</keyword>
<dbReference type="RefSeq" id="WP_190614016.1">
    <property type="nucleotide sequence ID" value="NZ_AP018712.1"/>
</dbReference>
<dbReference type="Gene3D" id="1.10.10.10">
    <property type="entry name" value="Winged helix-like DNA-binding domain superfamily/Winged helix DNA-binding domain"/>
    <property type="match status" value="1"/>
</dbReference>
<gene>
    <name evidence="5" type="ORF">OSSY52_16060</name>
</gene>
<dbReference type="InterPro" id="IPR051011">
    <property type="entry name" value="Metal_resp_trans_reg"/>
</dbReference>
<dbReference type="CDD" id="cd00090">
    <property type="entry name" value="HTH_ARSR"/>
    <property type="match status" value="1"/>
</dbReference>
<dbReference type="GO" id="GO:0003700">
    <property type="term" value="F:DNA-binding transcription factor activity"/>
    <property type="evidence" value="ECO:0007669"/>
    <property type="project" value="InterPro"/>
</dbReference>
<dbReference type="InParanoid" id="A0A7G1G5R5"/>
<dbReference type="InterPro" id="IPR036390">
    <property type="entry name" value="WH_DNA-bd_sf"/>
</dbReference>
<keyword evidence="6" id="KW-1185">Reference proteome</keyword>
<keyword evidence="2" id="KW-0238">DNA-binding</keyword>
<name>A0A7G1G5R5_9BACT</name>
<dbReference type="NCBIfam" id="NF033788">
    <property type="entry name" value="HTH_metalloreg"/>
    <property type="match status" value="1"/>
</dbReference>
<evidence type="ECO:0000313" key="5">
    <source>
        <dbReference type="EMBL" id="BBE31465.1"/>
    </source>
</evidence>
<organism evidence="5 6">
    <name type="scientific">Tepiditoga spiralis</name>
    <dbReference type="NCBI Taxonomy" id="2108365"/>
    <lineage>
        <taxon>Bacteria</taxon>
        <taxon>Thermotogati</taxon>
        <taxon>Thermotogota</taxon>
        <taxon>Thermotogae</taxon>
        <taxon>Petrotogales</taxon>
        <taxon>Petrotogaceae</taxon>
        <taxon>Tepiditoga</taxon>
    </lineage>
</organism>
<dbReference type="PRINTS" id="PR00778">
    <property type="entry name" value="HTHARSR"/>
</dbReference>
<evidence type="ECO:0000256" key="3">
    <source>
        <dbReference type="ARBA" id="ARBA00023163"/>
    </source>
</evidence>
<accession>A0A7G1G5R5</accession>
<dbReference type="Proteomes" id="UP000516361">
    <property type="component" value="Chromosome"/>
</dbReference>
<dbReference type="FunCoup" id="A0A7G1G5R5">
    <property type="interactions" value="181"/>
</dbReference>
<dbReference type="SMART" id="SM00418">
    <property type="entry name" value="HTH_ARSR"/>
    <property type="match status" value="1"/>
</dbReference>
<evidence type="ECO:0000256" key="1">
    <source>
        <dbReference type="ARBA" id="ARBA00023015"/>
    </source>
</evidence>
<protein>
    <submittedName>
        <fullName evidence="5">Transcription regulator ArsR</fullName>
    </submittedName>
</protein>
<dbReference type="InterPro" id="IPR001845">
    <property type="entry name" value="HTH_ArsR_DNA-bd_dom"/>
</dbReference>
<dbReference type="InterPro" id="IPR011991">
    <property type="entry name" value="ArsR-like_HTH"/>
</dbReference>
<dbReference type="PROSITE" id="PS50987">
    <property type="entry name" value="HTH_ARSR_2"/>
    <property type="match status" value="1"/>
</dbReference>
<dbReference type="AlphaFoldDB" id="A0A7G1G5R5"/>
<evidence type="ECO:0000259" key="4">
    <source>
        <dbReference type="PROSITE" id="PS50987"/>
    </source>
</evidence>
<dbReference type="PANTHER" id="PTHR43132:SF6">
    <property type="entry name" value="HTH-TYPE TRANSCRIPTIONAL REPRESSOR CZRA"/>
    <property type="match status" value="1"/>
</dbReference>
<dbReference type="GO" id="GO:0003677">
    <property type="term" value="F:DNA binding"/>
    <property type="evidence" value="ECO:0007669"/>
    <property type="project" value="UniProtKB-KW"/>
</dbReference>
<reference evidence="5 6" key="1">
    <citation type="submission" date="2018-06" db="EMBL/GenBank/DDBJ databases">
        <title>Genome sequencing of Oceanotoga sp. sy52.</title>
        <authorList>
            <person name="Mori K."/>
        </authorList>
    </citation>
    <scope>NUCLEOTIDE SEQUENCE [LARGE SCALE GENOMIC DNA]</scope>
    <source>
        <strain evidence="6">sy52</strain>
    </source>
</reference>
<feature type="domain" description="HTH arsR-type" evidence="4">
    <location>
        <begin position="8"/>
        <end position="103"/>
    </location>
</feature>
<sequence length="103" mass="12072">MIIIKENIKEHDYYVDIAEFFSAFADPTRLKILHVLLDGEKCVQKISTLLELNQSTCSHQLKLLKQYKLVKARREGKFIRYSLDDEHIEKIIKIGDEHVKGDD</sequence>
<proteinExistence type="predicted"/>